<dbReference type="PANTHER" id="PTHR30606:SF10">
    <property type="entry name" value="PHOSPHATIDYLINOSITOL MANNOSIDE ACYLTRANSFERASE"/>
    <property type="match status" value="1"/>
</dbReference>
<comment type="caution">
    <text evidence="7">The sequence shown here is derived from an EMBL/GenBank/DDBJ whole genome shotgun (WGS) entry which is preliminary data.</text>
</comment>
<evidence type="ECO:0000256" key="2">
    <source>
        <dbReference type="ARBA" id="ARBA00022475"/>
    </source>
</evidence>
<evidence type="ECO:0000256" key="6">
    <source>
        <dbReference type="ARBA" id="ARBA00023315"/>
    </source>
</evidence>
<proteinExistence type="predicted"/>
<evidence type="ECO:0000256" key="3">
    <source>
        <dbReference type="ARBA" id="ARBA00022519"/>
    </source>
</evidence>
<keyword evidence="6" id="KW-0012">Acyltransferase</keyword>
<reference evidence="7 8" key="1">
    <citation type="journal article" date="2018" name="ISME J.">
        <title>Endosymbiont genomes yield clues of tubeworm success.</title>
        <authorList>
            <person name="Li Y."/>
            <person name="Liles M.R."/>
            <person name="Halanych K.M."/>
        </authorList>
    </citation>
    <scope>NUCLEOTIDE SEQUENCE [LARGE SCALE GENOMIC DNA]</scope>
    <source>
        <strain evidence="7">A1464</strain>
    </source>
</reference>
<dbReference type="GO" id="GO:0009247">
    <property type="term" value="P:glycolipid biosynthetic process"/>
    <property type="evidence" value="ECO:0007669"/>
    <property type="project" value="UniProtKB-ARBA"/>
</dbReference>
<dbReference type="GO" id="GO:0016746">
    <property type="term" value="F:acyltransferase activity"/>
    <property type="evidence" value="ECO:0007669"/>
    <property type="project" value="UniProtKB-KW"/>
</dbReference>
<evidence type="ECO:0000313" key="8">
    <source>
        <dbReference type="Proteomes" id="UP000254266"/>
    </source>
</evidence>
<evidence type="ECO:0000256" key="4">
    <source>
        <dbReference type="ARBA" id="ARBA00022679"/>
    </source>
</evidence>
<evidence type="ECO:0000313" key="7">
    <source>
        <dbReference type="EMBL" id="RDH83053.1"/>
    </source>
</evidence>
<organism evidence="7 8">
    <name type="scientific">endosymbiont of Galathealinum brachiosum</name>
    <dbReference type="NCBI Taxonomy" id="2200906"/>
    <lineage>
        <taxon>Bacteria</taxon>
        <taxon>Pseudomonadati</taxon>
        <taxon>Pseudomonadota</taxon>
        <taxon>Gammaproteobacteria</taxon>
        <taxon>sulfur-oxidizing symbionts</taxon>
    </lineage>
</organism>
<dbReference type="GO" id="GO:0005886">
    <property type="term" value="C:plasma membrane"/>
    <property type="evidence" value="ECO:0007669"/>
    <property type="project" value="UniProtKB-SubCell"/>
</dbReference>
<evidence type="ECO:0008006" key="9">
    <source>
        <dbReference type="Google" id="ProtNLM"/>
    </source>
</evidence>
<dbReference type="CDD" id="cd07984">
    <property type="entry name" value="LPLAT_LABLAT-like"/>
    <property type="match status" value="1"/>
</dbReference>
<dbReference type="InterPro" id="IPR004960">
    <property type="entry name" value="LipA_acyltrans"/>
</dbReference>
<comment type="subcellular location">
    <subcellularLocation>
        <location evidence="1">Cell inner membrane</location>
    </subcellularLocation>
</comment>
<keyword evidence="5" id="KW-0472">Membrane</keyword>
<evidence type="ECO:0000256" key="5">
    <source>
        <dbReference type="ARBA" id="ARBA00023136"/>
    </source>
</evidence>
<evidence type="ECO:0000256" key="1">
    <source>
        <dbReference type="ARBA" id="ARBA00004533"/>
    </source>
</evidence>
<keyword evidence="3" id="KW-0997">Cell inner membrane</keyword>
<sequence>MKFIIFKTVLILTSVLPLKLIHLLGRVVGKLTWLTNSRIRRITEKNIQHCFPELNTQQQTMLVRKILNETGKVILESGKLWHQDAEKTLNMVKGSENEFLIRQAREQGRGVIIASPHYGSWELAGLYLAKHYPMTSMYSPQQDPKIDSFIRHARQRTGANLIATDISGIRAMSKTLKQAKLVGMLPDQAPDDNGLFIPFFNIPCYTMTLLAKLAKKTNAAVIYTYAQRLEDSSGFKMVFRESSTDLSTLDLEQAAAQMNRDVEKLIRENPHQYQWTYKKFRQFPKGGKSIY</sequence>
<gene>
    <name evidence="7" type="ORF">DIZ80_12395</name>
</gene>
<dbReference type="PANTHER" id="PTHR30606">
    <property type="entry name" value="LIPID A BIOSYNTHESIS LAUROYL ACYLTRANSFERASE"/>
    <property type="match status" value="1"/>
</dbReference>
<dbReference type="PIRSF" id="PIRSF026649">
    <property type="entry name" value="MsbB"/>
    <property type="match status" value="1"/>
</dbReference>
<dbReference type="Proteomes" id="UP000254266">
    <property type="component" value="Unassembled WGS sequence"/>
</dbReference>
<protein>
    <recommendedName>
        <fullName evidence="9">Lipid A biosynthesis acyltransferase</fullName>
    </recommendedName>
</protein>
<dbReference type="Pfam" id="PF03279">
    <property type="entry name" value="Lip_A_acyltrans"/>
    <property type="match status" value="1"/>
</dbReference>
<dbReference type="EMBL" id="QFXC01000011">
    <property type="protein sequence ID" value="RDH83053.1"/>
    <property type="molecule type" value="Genomic_DNA"/>
</dbReference>
<keyword evidence="2" id="KW-1003">Cell membrane</keyword>
<dbReference type="AlphaFoldDB" id="A0A370DDX2"/>
<name>A0A370DDX2_9GAMM</name>
<accession>A0A370DDX2</accession>
<keyword evidence="4" id="KW-0808">Transferase</keyword>
<keyword evidence="8" id="KW-1185">Reference proteome</keyword>